<evidence type="ECO:0000313" key="3">
    <source>
        <dbReference type="Proteomes" id="UP000199492"/>
    </source>
</evidence>
<dbReference type="OrthoDB" id="2943409at2"/>
<name>A0A1G8J8J8_9FLAO</name>
<dbReference type="Proteomes" id="UP000199492">
    <property type="component" value="Unassembled WGS sequence"/>
</dbReference>
<evidence type="ECO:0000313" key="2">
    <source>
        <dbReference type="EMBL" id="SDI27307.1"/>
    </source>
</evidence>
<feature type="transmembrane region" description="Helical" evidence="1">
    <location>
        <begin position="29"/>
        <end position="48"/>
    </location>
</feature>
<dbReference type="AlphaFoldDB" id="A0A1G8J8J8"/>
<dbReference type="InterPro" id="IPR049920">
    <property type="entry name" value="IK1_05631-like"/>
</dbReference>
<feature type="transmembrane region" description="Helical" evidence="1">
    <location>
        <begin position="187"/>
        <end position="205"/>
    </location>
</feature>
<evidence type="ECO:0000256" key="1">
    <source>
        <dbReference type="SAM" id="Phobius"/>
    </source>
</evidence>
<sequence length="288" mass="33556">MNRITQTQNETKFIEYLKAQRVAYSQCKIYQVFDVISVLMAIVLPIIGMYRTDIVNYLGAFGVLWTIIYLVTENYRKKKTEQGAKIQEQFDTELFEIPWNEILCKSKINTDTKIDLAKEYKGNDLSNWYSLEVDSSLPKTIAIILCQRINFSWELKLRKRFVTFLIILLVAYYGIFIGFFISKNIGIYDILLLIAPSLSFLIYSVQNSLSLKNHIKSKNDTLGQIDEILNEYSDNGEKPSKGVLRQIQDIIYTERTVPEKIPNWFYKLSKSSNEDRTDNIIKSIKAKF</sequence>
<protein>
    <submittedName>
        <fullName evidence="2">Uncharacterized protein</fullName>
    </submittedName>
</protein>
<feature type="transmembrane region" description="Helical" evidence="1">
    <location>
        <begin position="54"/>
        <end position="72"/>
    </location>
</feature>
<dbReference type="EMBL" id="FNCZ01000009">
    <property type="protein sequence ID" value="SDI27307.1"/>
    <property type="molecule type" value="Genomic_DNA"/>
</dbReference>
<keyword evidence="3" id="KW-1185">Reference proteome</keyword>
<dbReference type="Pfam" id="PF18159">
    <property type="entry name" value="S_4TM"/>
    <property type="match status" value="1"/>
</dbReference>
<keyword evidence="1" id="KW-0812">Transmembrane</keyword>
<keyword evidence="1" id="KW-0472">Membrane</keyword>
<keyword evidence="1" id="KW-1133">Transmembrane helix</keyword>
<accession>A0A1G8J8J8</accession>
<dbReference type="RefSeq" id="WP_092469971.1">
    <property type="nucleotide sequence ID" value="NZ_FNCZ01000009.1"/>
</dbReference>
<feature type="transmembrane region" description="Helical" evidence="1">
    <location>
        <begin position="161"/>
        <end position="181"/>
    </location>
</feature>
<gene>
    <name evidence="2" type="ORF">SAMN04489796_1091</name>
</gene>
<proteinExistence type="predicted"/>
<reference evidence="3" key="1">
    <citation type="submission" date="2016-10" db="EMBL/GenBank/DDBJ databases">
        <authorList>
            <person name="Varghese N."/>
            <person name="Submissions S."/>
        </authorList>
    </citation>
    <scope>NUCLEOTIDE SEQUENCE [LARGE SCALE GENOMIC DNA]</scope>
    <source>
        <strain evidence="3">DSM 15363</strain>
    </source>
</reference>
<organism evidence="2 3">
    <name type="scientific">Winogradskyella thalassocola</name>
    <dbReference type="NCBI Taxonomy" id="262004"/>
    <lineage>
        <taxon>Bacteria</taxon>
        <taxon>Pseudomonadati</taxon>
        <taxon>Bacteroidota</taxon>
        <taxon>Flavobacteriia</taxon>
        <taxon>Flavobacteriales</taxon>
        <taxon>Flavobacteriaceae</taxon>
        <taxon>Winogradskyella</taxon>
    </lineage>
</organism>